<dbReference type="PANTHER" id="PTHR35149:SF2">
    <property type="entry name" value="DUF262 DOMAIN-CONTAINING PROTEIN"/>
    <property type="match status" value="1"/>
</dbReference>
<dbReference type="Pfam" id="PF07510">
    <property type="entry name" value="GmrSD_C"/>
    <property type="match status" value="1"/>
</dbReference>
<accession>A0ABW3EKE2</accession>
<evidence type="ECO:0000259" key="1">
    <source>
        <dbReference type="Pfam" id="PF03235"/>
    </source>
</evidence>
<dbReference type="EMBL" id="JBHTJA010000009">
    <property type="protein sequence ID" value="MFD0900205.1"/>
    <property type="molecule type" value="Genomic_DNA"/>
</dbReference>
<proteinExistence type="predicted"/>
<gene>
    <name evidence="3" type="ORF">ACFQ11_07360</name>
</gene>
<keyword evidence="4" id="KW-1185">Reference proteome</keyword>
<evidence type="ECO:0000259" key="2">
    <source>
        <dbReference type="Pfam" id="PF07510"/>
    </source>
</evidence>
<evidence type="ECO:0000313" key="3">
    <source>
        <dbReference type="EMBL" id="MFD0900205.1"/>
    </source>
</evidence>
<dbReference type="RefSeq" id="WP_378297156.1">
    <property type="nucleotide sequence ID" value="NZ_JBHTJA010000009.1"/>
</dbReference>
<dbReference type="Proteomes" id="UP001596972">
    <property type="component" value="Unassembled WGS sequence"/>
</dbReference>
<dbReference type="PANTHER" id="PTHR35149">
    <property type="entry name" value="SLL5132 PROTEIN"/>
    <property type="match status" value="1"/>
</dbReference>
<comment type="caution">
    <text evidence="3">The sequence shown here is derived from an EMBL/GenBank/DDBJ whole genome shotgun (WGS) entry which is preliminary data.</text>
</comment>
<evidence type="ECO:0000313" key="4">
    <source>
        <dbReference type="Proteomes" id="UP001596972"/>
    </source>
</evidence>
<feature type="domain" description="GmrSD restriction endonucleases N-terminal" evidence="1">
    <location>
        <begin position="21"/>
        <end position="243"/>
    </location>
</feature>
<sequence>MSSARVSDASSINFSLPGIVKLLAEYELRVPVYQRSYSWQKDGQVADFWSDLERSFDSNGEYFLGTVVLAKDGDEGKRTIIDGQQRLATVSLLLAAIRDEFKKRGNDNQAVIQNDYLAKRTLTSDGPEPRLELNPDDDEYFNRFITGEDVEPPVQVGKSQSVRTSHKLLHEAYKYLADKVSKNADGAGDAAVERLAKWVLFLHNRARIGVIEVASEADAYVIFETLNNRGADLTTADLLKNYLYGRAGSKLDAVRHRWIQALSSLELTAADRKFTAFLRSYWSSYHGLTREKDLYKAIRDDVSNATKAVKLSEQLVEAASYYAALDNPAHDSWGTQLGSAGQDNVALLADFDLSPNKPLMLAALKHFSVEETRKLLRALVSWSVRGVIMNTINAGSVEKEYCRAAVEIRNGRISTMEDVRFELDKVLPSDREFKSAFEIAQVKRNKTARYYLRALERGHAGEPEPELVPNPDENQINLEHVLPRNAKPEEWLAFDDIDTWAYLLGNMVLLQKTKNSKIGNRPFASKRQTLIESKFALTKAVGELQEWNPEAINERQKQLAELAVKVWPR</sequence>
<reference evidence="4" key="1">
    <citation type="journal article" date="2019" name="Int. J. Syst. Evol. Microbiol.">
        <title>The Global Catalogue of Microorganisms (GCM) 10K type strain sequencing project: providing services to taxonomists for standard genome sequencing and annotation.</title>
        <authorList>
            <consortium name="The Broad Institute Genomics Platform"/>
            <consortium name="The Broad Institute Genome Sequencing Center for Infectious Disease"/>
            <person name="Wu L."/>
            <person name="Ma J."/>
        </authorList>
    </citation>
    <scope>NUCLEOTIDE SEQUENCE [LARGE SCALE GENOMIC DNA]</scope>
    <source>
        <strain evidence="4">JCM 31202</strain>
    </source>
</reference>
<dbReference type="InterPro" id="IPR004919">
    <property type="entry name" value="GmrSD_N"/>
</dbReference>
<dbReference type="InterPro" id="IPR011089">
    <property type="entry name" value="GmrSD_C"/>
</dbReference>
<name>A0ABW3EKE2_9ACTN</name>
<organism evidence="3 4">
    <name type="scientific">Actinomadura sediminis</name>
    <dbReference type="NCBI Taxonomy" id="1038904"/>
    <lineage>
        <taxon>Bacteria</taxon>
        <taxon>Bacillati</taxon>
        <taxon>Actinomycetota</taxon>
        <taxon>Actinomycetes</taxon>
        <taxon>Streptosporangiales</taxon>
        <taxon>Thermomonosporaceae</taxon>
        <taxon>Actinomadura</taxon>
    </lineage>
</organism>
<dbReference type="Pfam" id="PF03235">
    <property type="entry name" value="GmrSD_N"/>
    <property type="match status" value="1"/>
</dbReference>
<feature type="domain" description="GmrSD restriction endonucleases C-terminal" evidence="2">
    <location>
        <begin position="428"/>
        <end position="561"/>
    </location>
</feature>
<protein>
    <submittedName>
        <fullName evidence="3">DUF262 domain-containing protein</fullName>
    </submittedName>
</protein>